<dbReference type="AlphaFoldDB" id="A0A4Y2R0M6"/>
<evidence type="ECO:0000313" key="2">
    <source>
        <dbReference type="Proteomes" id="UP000499080"/>
    </source>
</evidence>
<dbReference type="EMBL" id="BGPR01015442">
    <property type="protein sequence ID" value="GBN69234.1"/>
    <property type="molecule type" value="Genomic_DNA"/>
</dbReference>
<proteinExistence type="predicted"/>
<protein>
    <submittedName>
        <fullName evidence="1">Uncharacterized protein</fullName>
    </submittedName>
</protein>
<organism evidence="1 2">
    <name type="scientific">Araneus ventricosus</name>
    <name type="common">Orbweaver spider</name>
    <name type="synonym">Epeira ventricosa</name>
    <dbReference type="NCBI Taxonomy" id="182803"/>
    <lineage>
        <taxon>Eukaryota</taxon>
        <taxon>Metazoa</taxon>
        <taxon>Ecdysozoa</taxon>
        <taxon>Arthropoda</taxon>
        <taxon>Chelicerata</taxon>
        <taxon>Arachnida</taxon>
        <taxon>Araneae</taxon>
        <taxon>Araneomorphae</taxon>
        <taxon>Entelegynae</taxon>
        <taxon>Araneoidea</taxon>
        <taxon>Araneidae</taxon>
        <taxon>Araneus</taxon>
    </lineage>
</organism>
<dbReference type="Proteomes" id="UP000499080">
    <property type="component" value="Unassembled WGS sequence"/>
</dbReference>
<keyword evidence="2" id="KW-1185">Reference proteome</keyword>
<sequence length="142" mass="16146">MNPRPPTAFDKPNSVSGADLGFLREKCSFLSLTDTLIGQAIGVDLWNVCKERSHSSFCEEDSFWVLRRGILNLVRVRELMLNREQMMKMTLSFCCEICTVSETASLLSISWQPPLLITTPTQEMFDSICEHGPRFTFASNFQ</sequence>
<accession>A0A4Y2R0M6</accession>
<evidence type="ECO:0000313" key="1">
    <source>
        <dbReference type="EMBL" id="GBN69234.1"/>
    </source>
</evidence>
<reference evidence="1 2" key="1">
    <citation type="journal article" date="2019" name="Sci. Rep.">
        <title>Orb-weaving spider Araneus ventricosus genome elucidates the spidroin gene catalogue.</title>
        <authorList>
            <person name="Kono N."/>
            <person name="Nakamura H."/>
            <person name="Ohtoshi R."/>
            <person name="Moran D.A.P."/>
            <person name="Shinohara A."/>
            <person name="Yoshida Y."/>
            <person name="Fujiwara M."/>
            <person name="Mori M."/>
            <person name="Tomita M."/>
            <person name="Arakawa K."/>
        </authorList>
    </citation>
    <scope>NUCLEOTIDE SEQUENCE [LARGE SCALE GENOMIC DNA]</scope>
</reference>
<comment type="caution">
    <text evidence="1">The sequence shown here is derived from an EMBL/GenBank/DDBJ whole genome shotgun (WGS) entry which is preliminary data.</text>
</comment>
<gene>
    <name evidence="1" type="ORF">AVEN_213866_1</name>
</gene>
<name>A0A4Y2R0M6_ARAVE</name>